<evidence type="ECO:0000259" key="7">
    <source>
        <dbReference type="PROSITE" id="PS50991"/>
    </source>
</evidence>
<dbReference type="EC" id="2.3.3.13" evidence="2"/>
<dbReference type="InterPro" id="IPR000891">
    <property type="entry name" value="PYR_CT"/>
</dbReference>
<proteinExistence type="predicted"/>
<dbReference type="GO" id="GO:0009098">
    <property type="term" value="P:L-leucine biosynthetic process"/>
    <property type="evidence" value="ECO:0007669"/>
    <property type="project" value="TreeGrafter"/>
</dbReference>
<evidence type="ECO:0000256" key="5">
    <source>
        <dbReference type="ARBA" id="ARBA00023211"/>
    </source>
</evidence>
<keyword evidence="6" id="KW-0100">Branched-chain amino acid biosynthesis</keyword>
<dbReference type="InterPro" id="IPR050073">
    <property type="entry name" value="2-IPM_HCS-like"/>
</dbReference>
<evidence type="ECO:0000256" key="4">
    <source>
        <dbReference type="ARBA" id="ARBA00022679"/>
    </source>
</evidence>
<dbReference type="RefSeq" id="WP_000239146.1">
    <property type="nucleotide sequence ID" value="NZ_AP018937.1"/>
</dbReference>
<dbReference type="AlphaFoldDB" id="A0A4J1ZD54"/>
<keyword evidence="8" id="KW-0012">Acyltransferase</keyword>
<evidence type="ECO:0000313" key="8">
    <source>
        <dbReference type="EMBL" id="VNQ03738.1"/>
    </source>
</evidence>
<dbReference type="CDD" id="cd03174">
    <property type="entry name" value="DRE_TIM_metallolyase"/>
    <property type="match status" value="1"/>
</dbReference>
<name>A0A4J1ZD54_STREE</name>
<dbReference type="PROSITE" id="PS00816">
    <property type="entry name" value="AIPM_HOMOCIT_SYNTH_2"/>
    <property type="match status" value="1"/>
</dbReference>
<accession>A0A4J1ZD54</accession>
<reference evidence="8" key="1">
    <citation type="submission" date="2019-04" db="EMBL/GenBank/DDBJ databases">
        <authorList>
            <consortium name="Pathogen Informatics"/>
        </authorList>
    </citation>
    <scope>NUCLEOTIDE SEQUENCE</scope>
    <source>
        <strain evidence="8">GPSC12</strain>
    </source>
</reference>
<keyword evidence="4 8" id="KW-0808">Transferase</keyword>
<dbReference type="Gene3D" id="3.20.20.70">
    <property type="entry name" value="Aldolase class I"/>
    <property type="match status" value="1"/>
</dbReference>
<dbReference type="PANTHER" id="PTHR10277:SF9">
    <property type="entry name" value="2-ISOPROPYLMALATE SYNTHASE 1, CHLOROPLASTIC-RELATED"/>
    <property type="match status" value="1"/>
</dbReference>
<keyword evidence="3" id="KW-0028">Amino-acid biosynthesis</keyword>
<evidence type="ECO:0000256" key="1">
    <source>
        <dbReference type="ARBA" id="ARBA00004689"/>
    </source>
</evidence>
<dbReference type="PANTHER" id="PTHR10277">
    <property type="entry name" value="HOMOCITRATE SYNTHASE-RELATED"/>
    <property type="match status" value="1"/>
</dbReference>
<evidence type="ECO:0000256" key="3">
    <source>
        <dbReference type="ARBA" id="ARBA00022605"/>
    </source>
</evidence>
<feature type="domain" description="Pyruvate carboxyltransferase" evidence="7">
    <location>
        <begin position="2"/>
        <end position="267"/>
    </location>
</feature>
<sequence length="394" mass="45053">MVKIYEETLRDGIQSSELSMLNTEDKKKVIKNFDNAGIEGCCIGFINSSKKENDEINELFQFIITNKLKIVPAVLCRLLIEDFKEIKNIVQCNLFNQLKVYTYIAVSPIRMKVENWSEEIIIEKIIDFLNYCQMENAKITIAFEDASRADKSFLKKLIEIINNYPLVKSVVIADTVGTCNYNSTRDLVYFFRKNLFLSKTIEWHGHNDLGLAVSNALSAIESGADIVHTCTLGIGERCGNTSTEQLIINLIVSECGRRATYKLRYLYDVAKILENKSQFPISPKTPCFGMDSFFTCAGTHASSLYKSYLKNDNNFSIIFSPYDSNIFGREVTVGINSQSGRSSIEYISRKYGLELSQENITSILGLVKQNDLFFREEEFVDYVKQKRVERLDYK</sequence>
<dbReference type="InterPro" id="IPR002034">
    <property type="entry name" value="AIPM/Hcit_synth_CS"/>
</dbReference>
<dbReference type="GO" id="GO:0003852">
    <property type="term" value="F:2-isopropylmalate synthase activity"/>
    <property type="evidence" value="ECO:0007669"/>
    <property type="project" value="UniProtKB-EC"/>
</dbReference>
<dbReference type="EMBL" id="CAATHH010000006">
    <property type="protein sequence ID" value="VNQ03738.1"/>
    <property type="molecule type" value="Genomic_DNA"/>
</dbReference>
<comment type="pathway">
    <text evidence="1">Amino-acid biosynthesis; L-leucine biosynthesis; L-leucine from 3-methyl-2-oxobutanoate: step 1/4.</text>
</comment>
<dbReference type="InterPro" id="IPR013785">
    <property type="entry name" value="Aldolase_TIM"/>
</dbReference>
<protein>
    <recommendedName>
        <fullName evidence="2">2-isopropylmalate synthase</fullName>
        <ecNumber evidence="2">2.3.3.13</ecNumber>
    </recommendedName>
</protein>
<dbReference type="Pfam" id="PF00682">
    <property type="entry name" value="HMGL-like"/>
    <property type="match status" value="1"/>
</dbReference>
<dbReference type="SUPFAM" id="SSF51569">
    <property type="entry name" value="Aldolase"/>
    <property type="match status" value="1"/>
</dbReference>
<keyword evidence="5" id="KW-0464">Manganese</keyword>
<gene>
    <name evidence="8" type="ORF">SAMEA2796748_01436</name>
</gene>
<organism evidence="8">
    <name type="scientific">Streptococcus pneumoniae</name>
    <dbReference type="NCBI Taxonomy" id="1313"/>
    <lineage>
        <taxon>Bacteria</taxon>
        <taxon>Bacillati</taxon>
        <taxon>Bacillota</taxon>
        <taxon>Bacilli</taxon>
        <taxon>Lactobacillales</taxon>
        <taxon>Streptococcaceae</taxon>
        <taxon>Streptococcus</taxon>
    </lineage>
</organism>
<evidence type="ECO:0000256" key="2">
    <source>
        <dbReference type="ARBA" id="ARBA00012973"/>
    </source>
</evidence>
<dbReference type="PROSITE" id="PS50991">
    <property type="entry name" value="PYR_CT"/>
    <property type="match status" value="1"/>
</dbReference>
<evidence type="ECO:0000256" key="6">
    <source>
        <dbReference type="ARBA" id="ARBA00023304"/>
    </source>
</evidence>